<dbReference type="InterPro" id="IPR012341">
    <property type="entry name" value="6hp_glycosidase-like_sf"/>
</dbReference>
<dbReference type="RefSeq" id="WP_104813060.1">
    <property type="nucleotide sequence ID" value="NZ_MQUB01000001.1"/>
</dbReference>
<reference evidence="3 4" key="1">
    <citation type="submission" date="2016-11" db="EMBL/GenBank/DDBJ databases">
        <title>Trade-off between light-utilization and light-protection in marine flavobacteria.</title>
        <authorList>
            <person name="Kumagai Y."/>
        </authorList>
    </citation>
    <scope>NUCLEOTIDE SEQUENCE [LARGE SCALE GENOMIC DNA]</scope>
    <source>
        <strain evidence="3 4">NBRC 107741</strain>
    </source>
</reference>
<keyword evidence="1" id="KW-0732">Signal</keyword>
<keyword evidence="4" id="KW-1185">Reference proteome</keyword>
<dbReference type="PROSITE" id="PS51257">
    <property type="entry name" value="PROKAR_LIPOPROTEIN"/>
    <property type="match status" value="1"/>
</dbReference>
<organism evidence="3 4">
    <name type="scientific">Aureitalea marina</name>
    <dbReference type="NCBI Taxonomy" id="930804"/>
    <lineage>
        <taxon>Bacteria</taxon>
        <taxon>Pseudomonadati</taxon>
        <taxon>Bacteroidota</taxon>
        <taxon>Flavobacteriia</taxon>
        <taxon>Flavobacteriales</taxon>
        <taxon>Flavobacteriaceae</taxon>
        <taxon>Aureitalea</taxon>
    </lineage>
</organism>
<feature type="signal peptide" evidence="1">
    <location>
        <begin position="1"/>
        <end position="20"/>
    </location>
</feature>
<evidence type="ECO:0000313" key="3">
    <source>
        <dbReference type="EMBL" id="PQB05128.1"/>
    </source>
</evidence>
<protein>
    <submittedName>
        <fullName evidence="3">Thioredoxin domain-containing protein</fullName>
    </submittedName>
</protein>
<evidence type="ECO:0000259" key="2">
    <source>
        <dbReference type="Pfam" id="PF03190"/>
    </source>
</evidence>
<dbReference type="InterPro" id="IPR008928">
    <property type="entry name" value="6-hairpin_glycosidase_sf"/>
</dbReference>
<dbReference type="OrthoDB" id="9762614at2"/>
<feature type="chain" id="PRO_5015454124" evidence="1">
    <location>
        <begin position="21"/>
        <end position="701"/>
    </location>
</feature>
<dbReference type="PANTHER" id="PTHR42899">
    <property type="entry name" value="SPERMATOGENESIS-ASSOCIATED PROTEIN 20"/>
    <property type="match status" value="1"/>
</dbReference>
<dbReference type="Proteomes" id="UP000239800">
    <property type="component" value="Unassembled WGS sequence"/>
</dbReference>
<name>A0A2S7KRB3_9FLAO</name>
<dbReference type="SUPFAM" id="SSF52833">
    <property type="entry name" value="Thioredoxin-like"/>
    <property type="match status" value="1"/>
</dbReference>
<dbReference type="InterPro" id="IPR036249">
    <property type="entry name" value="Thioredoxin-like_sf"/>
</dbReference>
<evidence type="ECO:0000313" key="4">
    <source>
        <dbReference type="Proteomes" id="UP000239800"/>
    </source>
</evidence>
<dbReference type="GO" id="GO:0005975">
    <property type="term" value="P:carbohydrate metabolic process"/>
    <property type="evidence" value="ECO:0007669"/>
    <property type="project" value="InterPro"/>
</dbReference>
<gene>
    <name evidence="3" type="ORF">BST85_09680</name>
</gene>
<dbReference type="InterPro" id="IPR004879">
    <property type="entry name" value="Ssp411-like_TRX"/>
</dbReference>
<dbReference type="Gene3D" id="3.40.30.10">
    <property type="entry name" value="Glutaredoxin"/>
    <property type="match status" value="1"/>
</dbReference>
<dbReference type="Pfam" id="PF03190">
    <property type="entry name" value="Thioredox_DsbH"/>
    <property type="match status" value="1"/>
</dbReference>
<dbReference type="EMBL" id="MQUB01000001">
    <property type="protein sequence ID" value="PQB05128.1"/>
    <property type="molecule type" value="Genomic_DNA"/>
</dbReference>
<feature type="domain" description="Spermatogenesis-associated protein 20-like TRX" evidence="2">
    <location>
        <begin position="29"/>
        <end position="183"/>
    </location>
</feature>
<dbReference type="SUPFAM" id="SSF48208">
    <property type="entry name" value="Six-hairpin glycosidases"/>
    <property type="match status" value="1"/>
</dbReference>
<dbReference type="Gene3D" id="1.50.10.20">
    <property type="match status" value="1"/>
</dbReference>
<sequence>MRYLTCLILLALVACNTSNSDPVKTYAYTNDLINETSPYLLQHAHNPVNWKAWNPETLQQAREEGKLMIISIGYAACHWCHVMERETFEDSTAATVMNDNFIPVKVDREERPDVDQIYINAVQLMTGNAGWPLNVITLPDGRPIWGGTYFKKDDWIQAITQIQELYDEEPQRLEEYASRLEEGIKTVDLVSLNTAQVDFKQYDSAGIFEQWSGQFDTLYGGFKRAPKFMMPNNWAALMRQGVQQKDDEILAHVKFTLDKMAYGGIYDQVGGGFARYSVDERWHVPHFEKMLYDNAQLVSLYSAAYQLTGDPLYQQVVEESLIYIEREMTHPDGNFYSSLDADSETESGELEEGAYYIYSKEELQQQIGNDFELFANYYNINDYGLWEEEGKYVLIRTKSHVDVAQEAGISADELMAKVNSWKSTLLNFRDQRIRPRLDDKSLTSWNALMLKGYVDAYKTFGKEEHLQTAIKNGQFIQEKQLQQDGRLWHSYKDGQSTINGYLEDYAATIEAFIALYEVTLDMNWLNQARSMANYSFDHFFDAESGMFFFTSDQDDALMNRTIEYRDNVIPASNSTMAKNLFVLGHHFDETRYGETAMQMLKNVQADMETYPNGFSNWLDLLMNYQENYYEIVTVGDDAQSILKDLNTRYIPNKLIAGSTSASQAYLLEGRFVPGKTFIYVCVNNACKLPVMEVDKALELLE</sequence>
<proteinExistence type="predicted"/>
<dbReference type="PIRSF" id="PIRSF006402">
    <property type="entry name" value="UCP006402_thioredoxin"/>
    <property type="match status" value="1"/>
</dbReference>
<dbReference type="Gene3D" id="1.50.10.10">
    <property type="match status" value="1"/>
</dbReference>
<dbReference type="PANTHER" id="PTHR42899:SF1">
    <property type="entry name" value="SPERMATOGENESIS-ASSOCIATED PROTEIN 20"/>
    <property type="match status" value="1"/>
</dbReference>
<accession>A0A2S7KRB3</accession>
<dbReference type="InterPro" id="IPR024705">
    <property type="entry name" value="Ssp411"/>
</dbReference>
<dbReference type="CDD" id="cd02955">
    <property type="entry name" value="SSP411"/>
    <property type="match status" value="1"/>
</dbReference>
<evidence type="ECO:0000256" key="1">
    <source>
        <dbReference type="SAM" id="SignalP"/>
    </source>
</evidence>
<comment type="caution">
    <text evidence="3">The sequence shown here is derived from an EMBL/GenBank/DDBJ whole genome shotgun (WGS) entry which is preliminary data.</text>
</comment>
<dbReference type="AlphaFoldDB" id="A0A2S7KRB3"/>